<accession>A0ABT9HJW1</accession>
<evidence type="ECO:0000313" key="2">
    <source>
        <dbReference type="Proteomes" id="UP001228171"/>
    </source>
</evidence>
<reference evidence="1 2" key="1">
    <citation type="submission" date="2023-08" db="EMBL/GenBank/DDBJ databases">
        <authorList>
            <person name="Kumar R."/>
        </authorList>
    </citation>
    <scope>NUCLEOTIDE SEQUENCE [LARGE SCALE GENOMIC DNA]</scope>
    <source>
        <strain evidence="1 2">LUR13</strain>
    </source>
</reference>
<name>A0ABT9HJW1_9GAMM</name>
<dbReference type="Proteomes" id="UP001228171">
    <property type="component" value="Unassembled WGS sequence"/>
</dbReference>
<evidence type="ECO:0000313" key="1">
    <source>
        <dbReference type="EMBL" id="MDP4545927.1"/>
    </source>
</evidence>
<sequence>MSNLKPTDTTKFLGDLTGGAFADQIGHALSDVADAVVATGKKGQVKITLDIEQMGDKESMQVGIKHKLEYLAPEKFGSRKEDYARKTPMHVNKGGEMSLYANHTAGLFDQTNQETDV</sequence>
<protein>
    <recommendedName>
        <fullName evidence="3">HK97 gp10 family phage protein</fullName>
    </recommendedName>
</protein>
<dbReference type="EMBL" id="JAVAJI010000028">
    <property type="protein sequence ID" value="MDP4545927.1"/>
    <property type="molecule type" value="Genomic_DNA"/>
</dbReference>
<organism evidence="1 2">
    <name type="scientific">Psychrobacter faecalis</name>
    <dbReference type="NCBI Taxonomy" id="180588"/>
    <lineage>
        <taxon>Bacteria</taxon>
        <taxon>Pseudomonadati</taxon>
        <taxon>Pseudomonadota</taxon>
        <taxon>Gammaproteobacteria</taxon>
        <taxon>Moraxellales</taxon>
        <taxon>Moraxellaceae</taxon>
        <taxon>Psychrobacter</taxon>
    </lineage>
</organism>
<keyword evidence="2" id="KW-1185">Reference proteome</keyword>
<proteinExistence type="predicted"/>
<evidence type="ECO:0008006" key="3">
    <source>
        <dbReference type="Google" id="ProtNLM"/>
    </source>
</evidence>
<dbReference type="RefSeq" id="WP_305936119.1">
    <property type="nucleotide sequence ID" value="NZ_JAVAJI010000028.1"/>
</dbReference>
<comment type="caution">
    <text evidence="1">The sequence shown here is derived from an EMBL/GenBank/DDBJ whole genome shotgun (WGS) entry which is preliminary data.</text>
</comment>
<gene>
    <name evidence="1" type="ORF">Q8P09_12655</name>
</gene>